<evidence type="ECO:0000256" key="2">
    <source>
        <dbReference type="RuleBase" id="RU363116"/>
    </source>
</evidence>
<evidence type="ECO:0000256" key="1">
    <source>
        <dbReference type="ARBA" id="ARBA00005350"/>
    </source>
</evidence>
<proteinExistence type="inferred from homology"/>
<gene>
    <name evidence="3" type="ORF">DUNSADRAFT_13119</name>
</gene>
<evidence type="ECO:0000313" key="4">
    <source>
        <dbReference type="Proteomes" id="UP000815325"/>
    </source>
</evidence>
<organism evidence="3 4">
    <name type="scientific">Dunaliella salina</name>
    <name type="common">Green alga</name>
    <name type="synonym">Protococcus salinus</name>
    <dbReference type="NCBI Taxonomy" id="3046"/>
    <lineage>
        <taxon>Eukaryota</taxon>
        <taxon>Viridiplantae</taxon>
        <taxon>Chlorophyta</taxon>
        <taxon>core chlorophytes</taxon>
        <taxon>Chlorophyceae</taxon>
        <taxon>CS clade</taxon>
        <taxon>Chlamydomonadales</taxon>
        <taxon>Dunaliellaceae</taxon>
        <taxon>Dunaliella</taxon>
    </lineage>
</organism>
<dbReference type="InterPro" id="IPR005552">
    <property type="entry name" value="Scramblase"/>
</dbReference>
<dbReference type="EMBL" id="MU069948">
    <property type="protein sequence ID" value="KAF5831444.1"/>
    <property type="molecule type" value="Genomic_DNA"/>
</dbReference>
<comment type="similarity">
    <text evidence="1 2">Belongs to the phospholipid scramblase family.</text>
</comment>
<keyword evidence="4" id="KW-1185">Reference proteome</keyword>
<protein>
    <recommendedName>
        <fullName evidence="2">Phospholipid scramblase</fullName>
    </recommendedName>
</protein>
<dbReference type="Pfam" id="PF03803">
    <property type="entry name" value="Scramblase"/>
    <property type="match status" value="1"/>
</dbReference>
<evidence type="ECO:0000313" key="3">
    <source>
        <dbReference type="EMBL" id="KAF5831444.1"/>
    </source>
</evidence>
<dbReference type="Proteomes" id="UP000815325">
    <property type="component" value="Unassembled WGS sequence"/>
</dbReference>
<accession>A0ABQ7GA14</accession>
<comment type="caution">
    <text evidence="3">The sequence shown here is derived from an EMBL/GenBank/DDBJ whole genome shotgun (WGS) entry which is preliminary data.</text>
</comment>
<dbReference type="PANTHER" id="PTHR23248:SF9">
    <property type="entry name" value="PHOSPHOLIPID SCRAMBLASE"/>
    <property type="match status" value="1"/>
</dbReference>
<name>A0ABQ7GA14_DUNSA</name>
<sequence>MGRHLGTLSDSNYSDNFKLKDPHGGVLAMVYRKWQGVGKEFFTDAGKYVVHFGQPLSLDSCKPQPPVPSDLDVARPLDLLERVAMLAAVISIDFLHFSTSSEPWFKYGPSIVFPP</sequence>
<reference evidence="3" key="1">
    <citation type="submission" date="2017-08" db="EMBL/GenBank/DDBJ databases">
        <authorList>
            <person name="Polle J.E."/>
            <person name="Barry K."/>
            <person name="Cushman J."/>
            <person name="Schmutz J."/>
            <person name="Tran D."/>
            <person name="Hathwaick L.T."/>
            <person name="Yim W.C."/>
            <person name="Jenkins J."/>
            <person name="Mckie-Krisberg Z.M."/>
            <person name="Prochnik S."/>
            <person name="Lindquist E."/>
            <person name="Dockter R.B."/>
            <person name="Adam C."/>
            <person name="Molina H."/>
            <person name="Bunkerborg J."/>
            <person name="Jin E."/>
            <person name="Buchheim M."/>
            <person name="Magnuson J."/>
        </authorList>
    </citation>
    <scope>NUCLEOTIDE SEQUENCE</scope>
    <source>
        <strain evidence="3">CCAP 19/18</strain>
    </source>
</reference>
<dbReference type="PANTHER" id="PTHR23248">
    <property type="entry name" value="PHOSPHOLIPID SCRAMBLASE-RELATED"/>
    <property type="match status" value="1"/>
</dbReference>